<feature type="region of interest" description="Disordered" evidence="2">
    <location>
        <begin position="628"/>
        <end position="657"/>
    </location>
</feature>
<name>A0ABR2HF63_9EUKA</name>
<feature type="region of interest" description="Disordered" evidence="2">
    <location>
        <begin position="100"/>
        <end position="120"/>
    </location>
</feature>
<feature type="coiled-coil region" evidence="1">
    <location>
        <begin position="736"/>
        <end position="797"/>
    </location>
</feature>
<keyword evidence="4" id="KW-1185">Reference proteome</keyword>
<gene>
    <name evidence="3" type="ORF">M9Y10_020083</name>
</gene>
<protein>
    <submittedName>
        <fullName evidence="3">Uncharacterized protein</fullName>
    </submittedName>
</protein>
<organism evidence="3 4">
    <name type="scientific">Tritrichomonas musculus</name>
    <dbReference type="NCBI Taxonomy" id="1915356"/>
    <lineage>
        <taxon>Eukaryota</taxon>
        <taxon>Metamonada</taxon>
        <taxon>Parabasalia</taxon>
        <taxon>Tritrichomonadida</taxon>
        <taxon>Tritrichomonadidae</taxon>
        <taxon>Tritrichomonas</taxon>
    </lineage>
</organism>
<feature type="region of interest" description="Disordered" evidence="2">
    <location>
        <begin position="267"/>
        <end position="292"/>
    </location>
</feature>
<proteinExistence type="predicted"/>
<keyword evidence="1" id="KW-0175">Coiled coil</keyword>
<feature type="compositionally biased region" description="Low complexity" evidence="2">
    <location>
        <begin position="830"/>
        <end position="844"/>
    </location>
</feature>
<feature type="coiled-coil region" evidence="1">
    <location>
        <begin position="337"/>
        <end position="374"/>
    </location>
</feature>
<evidence type="ECO:0000256" key="1">
    <source>
        <dbReference type="SAM" id="Coils"/>
    </source>
</evidence>
<sequence>MTQKAQDSEEKNHKSQPLNEKDACAAVSDYFTSKFEYLPPSFGELFQSSPDMQPFLKATLNLIHLSKDGPLSTESIENIELAIRQLVFSQSYLNNMIENQNSENSAPNSPSRSTLPNSDQVDQIELSRLRLSFLKLKSNYALLQEESNGYKSKISSLQNQIDILNEEKKAVKKSLLQQKKESNNEMSQMKEKDTELSEKYQDALTKIKLMNGVVDGLKTQLKMAQDDVDESLKQNEKLEAKLAEKKKTIYKLKVDLKKQNILFEQASPSANKNSNDATVDSPTTNRKIDNSNNEVIKLKAQLDSKNRDLADSKQIIKDREATIDAHKKRIDSQSDTILNNNKEILDLQKQAQQLKDIIQENENKMNEKDELLNCRANELMNLRDLLMKISSTLSNDYNVEKLTDIPDIIEDLLSIQNDQIDQKLNAKSISFIDALTRFIDTILMNNKTNFNLLIDPPPILGDRELLTQITSNINKLRETFEENYGSSPEENRMFESLLSAKEHFSEDTNNCEFASLIIICAANEKLRRLCIQQKKQIDEYQRLIPYEKYNDFRKLLNSYEKINTQIFKDKFDDRLTLLSTFLDRIITFYHKMKIEVMPALSFDCDLAELPDKLIDQFNELSQSYSSKIQEMSKENEARNSKSKTDDSYTTSDTTDRSIPLTRDETFQSSLNLAETKINKLETQNKKLEDLVRKLLKKVQTLSAEKDSFKDKFNDIVANQNTQEDNVSTINERFLEVEEQERKTRLENERLQALIEQRQQSFQARLDTLLQAERDNSAKELARNEKMWQEEKKSLLSKLESKTAKYNYQRKADRELIEFLEKQIRNQNNPDSKSNSIDSLNSSNGNIDNNDFLNSVIKELQKVVHVKGEWNQQKALSGVKKIVAVISKSEKEPKQQSK</sequence>
<feature type="coiled-coil region" evidence="1">
    <location>
        <begin position="670"/>
        <end position="711"/>
    </location>
</feature>
<feature type="compositionally biased region" description="Basic and acidic residues" evidence="2">
    <location>
        <begin position="630"/>
        <end position="646"/>
    </location>
</feature>
<dbReference type="Proteomes" id="UP001470230">
    <property type="component" value="Unassembled WGS sequence"/>
</dbReference>
<feature type="region of interest" description="Disordered" evidence="2">
    <location>
        <begin position="825"/>
        <end position="844"/>
    </location>
</feature>
<dbReference type="EMBL" id="JAPFFF010000029">
    <property type="protein sequence ID" value="KAK8846082.1"/>
    <property type="molecule type" value="Genomic_DNA"/>
</dbReference>
<evidence type="ECO:0000313" key="4">
    <source>
        <dbReference type="Proteomes" id="UP001470230"/>
    </source>
</evidence>
<evidence type="ECO:0000256" key="2">
    <source>
        <dbReference type="SAM" id="MobiDB-lite"/>
    </source>
</evidence>
<feature type="coiled-coil region" evidence="1">
    <location>
        <begin position="140"/>
        <end position="255"/>
    </location>
</feature>
<evidence type="ECO:0000313" key="3">
    <source>
        <dbReference type="EMBL" id="KAK8846082.1"/>
    </source>
</evidence>
<dbReference type="Gene3D" id="1.20.5.170">
    <property type="match status" value="1"/>
</dbReference>
<reference evidence="3 4" key="1">
    <citation type="submission" date="2024-04" db="EMBL/GenBank/DDBJ databases">
        <title>Tritrichomonas musculus Genome.</title>
        <authorList>
            <person name="Alves-Ferreira E."/>
            <person name="Grigg M."/>
            <person name="Lorenzi H."/>
            <person name="Galac M."/>
        </authorList>
    </citation>
    <scope>NUCLEOTIDE SEQUENCE [LARGE SCALE GENOMIC DNA]</scope>
    <source>
        <strain evidence="3 4">EAF2021</strain>
    </source>
</reference>
<comment type="caution">
    <text evidence="3">The sequence shown here is derived from an EMBL/GenBank/DDBJ whole genome shotgun (WGS) entry which is preliminary data.</text>
</comment>
<feature type="region of interest" description="Disordered" evidence="2">
    <location>
        <begin position="1"/>
        <end position="20"/>
    </location>
</feature>
<accession>A0ABR2HF63</accession>